<dbReference type="Ensembl" id="ENSSSCT00000078917.1">
    <property type="protein sequence ID" value="ENSSSCP00000061328.1"/>
    <property type="gene ID" value="ENSSSCG00000048573.1"/>
</dbReference>
<accession>A0A5G2QH38</accession>
<evidence type="ECO:0000313" key="2">
    <source>
        <dbReference type="Ensembl" id="ENSSSCP00000061328.1"/>
    </source>
</evidence>
<dbReference type="AlphaFoldDB" id="A0A5G2QH38"/>
<keyword evidence="3" id="KW-1185">Reference proteome</keyword>
<dbReference type="Proteomes" id="UP000008227">
    <property type="component" value="Chromosome 7"/>
</dbReference>
<sequence>LNALSASLKRKGTQGFGKEPREPSTGDTSLMLLLSLRHVRISLPWGTFHESDRILLLALESQIWNQEHTCPDAGSPSLRSQGLQECF</sequence>
<name>A0A5G2QH38_PIG</name>
<dbReference type="InParanoid" id="A0A5G2QH38"/>
<feature type="region of interest" description="Disordered" evidence="1">
    <location>
        <begin position="1"/>
        <end position="26"/>
    </location>
</feature>
<organism evidence="2 3">
    <name type="scientific">Sus scrofa</name>
    <name type="common">Pig</name>
    <dbReference type="NCBI Taxonomy" id="9823"/>
    <lineage>
        <taxon>Eukaryota</taxon>
        <taxon>Metazoa</taxon>
        <taxon>Chordata</taxon>
        <taxon>Craniata</taxon>
        <taxon>Vertebrata</taxon>
        <taxon>Euteleostomi</taxon>
        <taxon>Mammalia</taxon>
        <taxon>Eutheria</taxon>
        <taxon>Laurasiatheria</taxon>
        <taxon>Artiodactyla</taxon>
        <taxon>Suina</taxon>
        <taxon>Suidae</taxon>
        <taxon>Sus</taxon>
    </lineage>
</organism>
<evidence type="ECO:0000256" key="1">
    <source>
        <dbReference type="SAM" id="MobiDB-lite"/>
    </source>
</evidence>
<dbReference type="Bgee" id="ENSSSCG00000048573">
    <property type="expression patterns" value="Expressed in ovary and 4 other cell types or tissues"/>
</dbReference>
<proteinExistence type="predicted"/>
<reference evidence="2" key="2">
    <citation type="journal article" date="2020" name="Gigascience">
        <title>An improved pig reference genome sequence to enable pig genetics and genomics research.</title>
        <authorList>
            <person name="Warr A."/>
            <person name="Affara N."/>
            <person name="Aken B."/>
            <person name="Beiki H."/>
            <person name="Bickhart D.M."/>
            <person name="Billis K."/>
            <person name="Chow W."/>
            <person name="Eory L."/>
            <person name="Finlayson H.A."/>
            <person name="Flicek P."/>
            <person name="Giron C.G."/>
            <person name="Griffin D.K."/>
            <person name="Hall R."/>
            <person name="Hannum G."/>
            <person name="Hourlier T."/>
            <person name="Howe K."/>
            <person name="Hume D.A."/>
            <person name="Izuogu O."/>
            <person name="Kim K."/>
            <person name="Koren S."/>
            <person name="Liu H."/>
            <person name="Manchanda N."/>
            <person name="Martin F.J."/>
            <person name="Nonneman D.J."/>
            <person name="O'Connor R.E."/>
            <person name="Phillippy A.M."/>
            <person name="Rohrer G.A."/>
            <person name="Rosen B.D."/>
            <person name="Rund L.A."/>
            <person name="Sargent C.A."/>
            <person name="Schook L.B."/>
            <person name="Schroeder S.G."/>
            <person name="Schwartz A.S."/>
            <person name="Skinner B.M."/>
            <person name="Talbot R."/>
            <person name="Tseng E."/>
            <person name="Tuggle C.K."/>
            <person name="Watson M."/>
            <person name="Smith T.P.L."/>
            <person name="Archibald A.L."/>
        </authorList>
    </citation>
    <scope>NUCLEOTIDE SEQUENCE [LARGE SCALE GENOMIC DNA]</scope>
    <source>
        <strain evidence="2">Duroc</strain>
    </source>
</reference>
<evidence type="ECO:0000313" key="3">
    <source>
        <dbReference type="Proteomes" id="UP000008227"/>
    </source>
</evidence>
<reference evidence="2" key="4">
    <citation type="submission" date="2025-09" db="UniProtKB">
        <authorList>
            <consortium name="Ensembl"/>
        </authorList>
    </citation>
    <scope>IDENTIFICATION</scope>
</reference>
<reference evidence="2" key="3">
    <citation type="submission" date="2025-08" db="UniProtKB">
        <authorList>
            <consortium name="Ensembl"/>
        </authorList>
    </citation>
    <scope>IDENTIFICATION</scope>
</reference>
<protein>
    <submittedName>
        <fullName evidence="2">Uncharacterized protein</fullName>
    </submittedName>
</protein>
<dbReference type="FunCoup" id="A0A5G2QH38">
    <property type="interactions" value="480"/>
</dbReference>
<reference evidence="3" key="1">
    <citation type="submission" date="2009-11" db="EMBL/GenBank/DDBJ databases">
        <authorList>
            <consortium name="Porcine genome sequencing project"/>
        </authorList>
    </citation>
    <scope>NUCLEOTIDE SEQUENCE [LARGE SCALE GENOMIC DNA]</scope>
    <source>
        <strain evidence="3">Duroc</strain>
    </source>
</reference>